<proteinExistence type="predicted"/>
<name>A0A2C9D320_9HYPH</name>
<keyword evidence="2" id="KW-0732">Signal</keyword>
<accession>A0A2C9D320</accession>
<feature type="chain" id="PRO_5012677332" description="Secreted protein" evidence="2">
    <location>
        <begin position="21"/>
        <end position="236"/>
    </location>
</feature>
<evidence type="ECO:0000256" key="2">
    <source>
        <dbReference type="SAM" id="SignalP"/>
    </source>
</evidence>
<dbReference type="EMBL" id="LT960614">
    <property type="protein sequence ID" value="SON54727.1"/>
    <property type="molecule type" value="Genomic_DNA"/>
</dbReference>
<evidence type="ECO:0000256" key="1">
    <source>
        <dbReference type="SAM" id="MobiDB-lite"/>
    </source>
</evidence>
<gene>
    <name evidence="3" type="ORF">HDIA_1186</name>
</gene>
<protein>
    <recommendedName>
        <fullName evidence="5">Secreted protein</fullName>
    </recommendedName>
</protein>
<sequence length="236" mass="25296">MRYTSLLAVLAICTPLHALSATEVPTQRIQVPSIDPSAPLKEDDGGGISVPGAATNPYGAAQPSSTPDNADGPLPEIHYGTKDLPAPVAAMRQKIIDAALTGNPEALRPVMALSKTPPHLATQESDDKIDTLRAESGDEDGLEILAILADVLDAGWVVEDKGTPKETYVWPYFADIPPSRLTPRQMVEVYRVMTAGDFAEIAATGSYLFYKVEIGADGTWKDFSMPELPEDQPLPQ</sequence>
<organism evidence="3 4">
    <name type="scientific">Hartmannibacter diazotrophicus</name>
    <dbReference type="NCBI Taxonomy" id="1482074"/>
    <lineage>
        <taxon>Bacteria</taxon>
        <taxon>Pseudomonadati</taxon>
        <taxon>Pseudomonadota</taxon>
        <taxon>Alphaproteobacteria</taxon>
        <taxon>Hyphomicrobiales</taxon>
        <taxon>Pleomorphomonadaceae</taxon>
        <taxon>Hartmannibacter</taxon>
    </lineage>
</organism>
<dbReference type="RefSeq" id="WP_245884182.1">
    <property type="nucleotide sequence ID" value="NZ_LT960614.1"/>
</dbReference>
<evidence type="ECO:0000313" key="4">
    <source>
        <dbReference type="Proteomes" id="UP000223606"/>
    </source>
</evidence>
<feature type="signal peptide" evidence="2">
    <location>
        <begin position="1"/>
        <end position="20"/>
    </location>
</feature>
<evidence type="ECO:0000313" key="3">
    <source>
        <dbReference type="EMBL" id="SON54727.1"/>
    </source>
</evidence>
<keyword evidence="4" id="KW-1185">Reference proteome</keyword>
<dbReference type="AlphaFoldDB" id="A0A2C9D320"/>
<dbReference type="KEGG" id="hdi:HDIA_1186"/>
<dbReference type="Proteomes" id="UP000223606">
    <property type="component" value="Chromosome 1"/>
</dbReference>
<evidence type="ECO:0008006" key="5">
    <source>
        <dbReference type="Google" id="ProtNLM"/>
    </source>
</evidence>
<reference evidence="4" key="1">
    <citation type="submission" date="2017-09" db="EMBL/GenBank/DDBJ databases">
        <title>Genome sequence of Nannocystis excedens DSM 71.</title>
        <authorList>
            <person name="Blom J."/>
        </authorList>
    </citation>
    <scope>NUCLEOTIDE SEQUENCE [LARGE SCALE GENOMIC DNA]</scope>
    <source>
        <strain evidence="4">type strain: E19</strain>
    </source>
</reference>
<feature type="region of interest" description="Disordered" evidence="1">
    <location>
        <begin position="33"/>
        <end position="77"/>
    </location>
</feature>